<organism evidence="2 3">
    <name type="scientific">Croceicoccus marinus</name>
    <dbReference type="NCBI Taxonomy" id="450378"/>
    <lineage>
        <taxon>Bacteria</taxon>
        <taxon>Pseudomonadati</taxon>
        <taxon>Pseudomonadota</taxon>
        <taxon>Alphaproteobacteria</taxon>
        <taxon>Sphingomonadales</taxon>
        <taxon>Erythrobacteraceae</taxon>
        <taxon>Croceicoccus</taxon>
    </lineage>
</organism>
<proteinExistence type="predicted"/>
<gene>
    <name evidence="2" type="ORF">H4O24_10270</name>
</gene>
<keyword evidence="1" id="KW-0472">Membrane</keyword>
<accession>A0A7G6VRK1</accession>
<dbReference type="RefSeq" id="WP_185883652.1">
    <property type="nucleotide sequence ID" value="NZ_CP060052.1"/>
</dbReference>
<reference evidence="2 3" key="1">
    <citation type="submission" date="2020-08" db="EMBL/GenBank/DDBJ databases">
        <authorList>
            <person name="Liu G."/>
            <person name="Sun C."/>
        </authorList>
    </citation>
    <scope>NUCLEOTIDE SEQUENCE [LARGE SCALE GENOMIC DNA]</scope>
    <source>
        <strain evidence="2 3">OT19</strain>
    </source>
</reference>
<evidence type="ECO:0000313" key="3">
    <source>
        <dbReference type="Proteomes" id="UP000515297"/>
    </source>
</evidence>
<dbReference type="EMBL" id="CP060052">
    <property type="protein sequence ID" value="QNE04366.1"/>
    <property type="molecule type" value="Genomic_DNA"/>
</dbReference>
<keyword evidence="1" id="KW-0812">Transmembrane</keyword>
<dbReference type="Proteomes" id="UP000515297">
    <property type="component" value="Chromosome"/>
</dbReference>
<protein>
    <submittedName>
        <fullName evidence="2">Uncharacterized protein</fullName>
    </submittedName>
</protein>
<sequence>MRRLALTILGIVIFLLGVLWTLQGLGFVGWPADSFMIGKRQWAYIGVLAMAAGLILVWIVRRRRSGR</sequence>
<dbReference type="AlphaFoldDB" id="A0A7G6VRK1"/>
<name>A0A7G6VRK1_9SPHN</name>
<evidence type="ECO:0000256" key="1">
    <source>
        <dbReference type="SAM" id="Phobius"/>
    </source>
</evidence>
<evidence type="ECO:0000313" key="2">
    <source>
        <dbReference type="EMBL" id="QNE04366.1"/>
    </source>
</evidence>
<feature type="transmembrane region" description="Helical" evidence="1">
    <location>
        <begin position="42"/>
        <end position="60"/>
    </location>
</feature>
<keyword evidence="1" id="KW-1133">Transmembrane helix</keyword>